<comment type="caution">
    <text evidence="1">The sequence shown here is derived from an EMBL/GenBank/DDBJ whole genome shotgun (WGS) entry which is preliminary data.</text>
</comment>
<evidence type="ECO:0000313" key="1">
    <source>
        <dbReference type="EMBL" id="MPC78884.1"/>
    </source>
</evidence>
<accession>A0A5B7IDT9</accession>
<dbReference type="Proteomes" id="UP000324222">
    <property type="component" value="Unassembled WGS sequence"/>
</dbReference>
<name>A0A5B7IDT9_PORTR</name>
<reference evidence="1 2" key="1">
    <citation type="submission" date="2019-05" db="EMBL/GenBank/DDBJ databases">
        <title>Another draft genome of Portunus trituberculatus and its Hox gene families provides insights of decapod evolution.</title>
        <authorList>
            <person name="Jeong J.-H."/>
            <person name="Song I."/>
            <person name="Kim S."/>
            <person name="Choi T."/>
            <person name="Kim D."/>
            <person name="Ryu S."/>
            <person name="Kim W."/>
        </authorList>
    </citation>
    <scope>NUCLEOTIDE SEQUENCE [LARGE SCALE GENOMIC DNA]</scope>
    <source>
        <tissue evidence="1">Muscle</tissue>
    </source>
</reference>
<evidence type="ECO:0000313" key="2">
    <source>
        <dbReference type="Proteomes" id="UP000324222"/>
    </source>
</evidence>
<proteinExistence type="predicted"/>
<dbReference type="EMBL" id="VSRR010049618">
    <property type="protein sequence ID" value="MPC78884.1"/>
    <property type="molecule type" value="Genomic_DNA"/>
</dbReference>
<organism evidence="1 2">
    <name type="scientific">Portunus trituberculatus</name>
    <name type="common">Swimming crab</name>
    <name type="synonym">Neptunus trituberculatus</name>
    <dbReference type="NCBI Taxonomy" id="210409"/>
    <lineage>
        <taxon>Eukaryota</taxon>
        <taxon>Metazoa</taxon>
        <taxon>Ecdysozoa</taxon>
        <taxon>Arthropoda</taxon>
        <taxon>Crustacea</taxon>
        <taxon>Multicrustacea</taxon>
        <taxon>Malacostraca</taxon>
        <taxon>Eumalacostraca</taxon>
        <taxon>Eucarida</taxon>
        <taxon>Decapoda</taxon>
        <taxon>Pleocyemata</taxon>
        <taxon>Brachyura</taxon>
        <taxon>Eubrachyura</taxon>
        <taxon>Portunoidea</taxon>
        <taxon>Portunidae</taxon>
        <taxon>Portuninae</taxon>
        <taxon>Portunus</taxon>
    </lineage>
</organism>
<protein>
    <submittedName>
        <fullName evidence="1">Uncharacterized protein</fullName>
    </submittedName>
</protein>
<gene>
    <name evidence="1" type="ORF">E2C01_073386</name>
</gene>
<dbReference type="AlphaFoldDB" id="A0A5B7IDT9"/>
<keyword evidence="2" id="KW-1185">Reference proteome</keyword>
<sequence length="53" mass="5596">MSTKSLSLSYHIRVLPSSVVEAMEHDGPREGWGSVSCCSTAHSKHALCHSGAA</sequence>